<gene>
    <name evidence="1" type="ORF">KTO63_21390</name>
</gene>
<evidence type="ECO:0000313" key="1">
    <source>
        <dbReference type="EMBL" id="MBV4359738.1"/>
    </source>
</evidence>
<keyword evidence="2" id="KW-1185">Reference proteome</keyword>
<proteinExistence type="predicted"/>
<protein>
    <recommendedName>
        <fullName evidence="3">Outer membrane protein beta-barrel domain-containing protein</fullName>
    </recommendedName>
</protein>
<evidence type="ECO:0008006" key="3">
    <source>
        <dbReference type="Google" id="ProtNLM"/>
    </source>
</evidence>
<evidence type="ECO:0000313" key="2">
    <source>
        <dbReference type="Proteomes" id="UP000812270"/>
    </source>
</evidence>
<accession>A0A9E2SAX5</accession>
<dbReference type="EMBL" id="JAHSPG010000016">
    <property type="protein sequence ID" value="MBV4359738.1"/>
    <property type="molecule type" value="Genomic_DNA"/>
</dbReference>
<organism evidence="1 2">
    <name type="scientific">Pinibacter aurantiacus</name>
    <dbReference type="NCBI Taxonomy" id="2851599"/>
    <lineage>
        <taxon>Bacteria</taxon>
        <taxon>Pseudomonadati</taxon>
        <taxon>Bacteroidota</taxon>
        <taxon>Chitinophagia</taxon>
        <taxon>Chitinophagales</taxon>
        <taxon>Chitinophagaceae</taxon>
        <taxon>Pinibacter</taxon>
    </lineage>
</organism>
<dbReference type="Proteomes" id="UP000812270">
    <property type="component" value="Unassembled WGS sequence"/>
</dbReference>
<dbReference type="RefSeq" id="WP_217794002.1">
    <property type="nucleotide sequence ID" value="NZ_JAHSPG010000016.1"/>
</dbReference>
<sequence>MKNRVHALAYKCVLSICALCLSIISFGQIRLFDNSEAGITVGPSNFLGDLGGNAGRGTTFLKDNNFPMTKLTFGGHLTFNPNPLIGIRLAINYGTLEGDDAVIKAKGGLEEARLNRNQRFKSTLLEGMLAAEIFPTVMFEENPNDVYHKLRPYGLIGVGAFHFNPQGKDPLTGNWVYLKPLATEGEGFSQYPDRKPYNLTQLCIPMGLGLKYYFSDNFALGLEIIYRKTFTDYIDDVSTDYIDPKLFDQHFGTNTATAKLAKRMADQRLQVFQGDNKRGTPQNNDAYYTIGLKLSFRLQAADPWANSTRCPSFRY</sequence>
<reference evidence="1" key="1">
    <citation type="submission" date="2021-06" db="EMBL/GenBank/DDBJ databases">
        <authorList>
            <person name="Huq M.A."/>
        </authorList>
    </citation>
    <scope>NUCLEOTIDE SEQUENCE</scope>
    <source>
        <strain evidence="1">MAH-26</strain>
    </source>
</reference>
<name>A0A9E2SAX5_9BACT</name>
<dbReference type="AlphaFoldDB" id="A0A9E2SAX5"/>
<comment type="caution">
    <text evidence="1">The sequence shown here is derived from an EMBL/GenBank/DDBJ whole genome shotgun (WGS) entry which is preliminary data.</text>
</comment>